<evidence type="ECO:0000313" key="3">
    <source>
        <dbReference type="Proteomes" id="UP001165160"/>
    </source>
</evidence>
<dbReference type="AlphaFoldDB" id="A0A9W7BU23"/>
<reference evidence="3" key="1">
    <citation type="journal article" date="2023" name="Commun. Biol.">
        <title>Genome analysis of Parmales, the sister group of diatoms, reveals the evolutionary specialization of diatoms from phago-mixotrophs to photoautotrophs.</title>
        <authorList>
            <person name="Ban H."/>
            <person name="Sato S."/>
            <person name="Yoshikawa S."/>
            <person name="Yamada K."/>
            <person name="Nakamura Y."/>
            <person name="Ichinomiya M."/>
            <person name="Sato N."/>
            <person name="Blanc-Mathieu R."/>
            <person name="Endo H."/>
            <person name="Kuwata A."/>
            <person name="Ogata H."/>
        </authorList>
    </citation>
    <scope>NUCLEOTIDE SEQUENCE [LARGE SCALE GENOMIC DNA]</scope>
    <source>
        <strain evidence="3">NIES 3699</strain>
    </source>
</reference>
<comment type="caution">
    <text evidence="2">The sequence shown here is derived from an EMBL/GenBank/DDBJ whole genome shotgun (WGS) entry which is preliminary data.</text>
</comment>
<accession>A0A9W7BU23</accession>
<evidence type="ECO:0000313" key="2">
    <source>
        <dbReference type="EMBL" id="GMH94426.1"/>
    </source>
</evidence>
<feature type="region of interest" description="Disordered" evidence="1">
    <location>
        <begin position="35"/>
        <end position="60"/>
    </location>
</feature>
<proteinExistence type="predicted"/>
<evidence type="ECO:0000256" key="1">
    <source>
        <dbReference type="SAM" id="MobiDB-lite"/>
    </source>
</evidence>
<organism evidence="2 3">
    <name type="scientific">Triparma verrucosa</name>
    <dbReference type="NCBI Taxonomy" id="1606542"/>
    <lineage>
        <taxon>Eukaryota</taxon>
        <taxon>Sar</taxon>
        <taxon>Stramenopiles</taxon>
        <taxon>Ochrophyta</taxon>
        <taxon>Bolidophyceae</taxon>
        <taxon>Parmales</taxon>
        <taxon>Triparmaceae</taxon>
        <taxon>Triparma</taxon>
    </lineage>
</organism>
<dbReference type="EMBL" id="BRXX01000154">
    <property type="protein sequence ID" value="GMH94426.1"/>
    <property type="molecule type" value="Genomic_DNA"/>
</dbReference>
<dbReference type="Proteomes" id="UP001165160">
    <property type="component" value="Unassembled WGS sequence"/>
</dbReference>
<sequence length="145" mass="16136">MLARLSSLRRPLLQQTQSRLFNNITYSGGQATVGQGGFYGSGGSRSSSSPDSRQRPEAVAHAADIKSLHNVISELDILESKLLNYPQNEVSNEIISLRSQIKKIVTRPDVMKVLDKLEYDGEPVWGLNDREREVVKTLRAKVNEA</sequence>
<gene>
    <name evidence="2" type="ORF">TrVE_jg4909</name>
</gene>
<name>A0A9W7BU23_9STRA</name>
<protein>
    <submittedName>
        <fullName evidence="2">Uncharacterized protein</fullName>
    </submittedName>
</protein>
<keyword evidence="3" id="KW-1185">Reference proteome</keyword>